<evidence type="ECO:0000313" key="2">
    <source>
        <dbReference type="EnsemblMetazoa" id="ASTEI11176-PA"/>
    </source>
</evidence>
<dbReference type="Gene3D" id="3.30.70.270">
    <property type="match status" value="1"/>
</dbReference>
<dbReference type="CDD" id="cd01647">
    <property type="entry name" value="RT_LTR"/>
    <property type="match status" value="1"/>
</dbReference>
<sequence length="187" mass="21328">MQDKVDAKIQEMLAQGIIEPAIGQTEWISPMVVVPKGKDDIRLCINMKFPNQAIQREHYPLPLIDTLLNKLKGAKYFSNLYTTSAFYHIELHPVSRGITTFMTNRGLMRFTRLMFGINCAPEIFNRYYLFERKITRPSIETNACSTQNHLDVLGYNVSADGISPSDSKIDAISNFRTPVTKKKHEVS</sequence>
<reference evidence="2" key="2">
    <citation type="submission" date="2020-05" db="UniProtKB">
        <authorList>
            <consortium name="EnsemblMetazoa"/>
        </authorList>
    </citation>
    <scope>IDENTIFICATION</scope>
    <source>
        <strain evidence="2">Indian</strain>
    </source>
</reference>
<dbReference type="PANTHER" id="PTHR37984:SF11">
    <property type="entry name" value="INTEGRASE CATALYTIC DOMAIN-CONTAINING PROTEIN"/>
    <property type="match status" value="1"/>
</dbReference>
<protein>
    <recommendedName>
        <fullName evidence="1">Reverse transcriptase domain-containing protein</fullName>
    </recommendedName>
</protein>
<dbReference type="PANTHER" id="PTHR37984">
    <property type="entry name" value="PROTEIN CBG26694"/>
    <property type="match status" value="1"/>
</dbReference>
<dbReference type="Gene3D" id="3.10.10.10">
    <property type="entry name" value="HIV Type 1 Reverse Transcriptase, subunit A, domain 1"/>
    <property type="match status" value="1"/>
</dbReference>
<dbReference type="SUPFAM" id="SSF56672">
    <property type="entry name" value="DNA/RNA polymerases"/>
    <property type="match status" value="1"/>
</dbReference>
<dbReference type="OMA" id="TEWISPM"/>
<evidence type="ECO:0000259" key="1">
    <source>
        <dbReference type="Pfam" id="PF00078"/>
    </source>
</evidence>
<dbReference type="InterPro" id="IPR050951">
    <property type="entry name" value="Retrovirus_Pol_polyprotein"/>
</dbReference>
<dbReference type="VEuPathDB" id="VectorBase:ASTEI20_034440"/>
<dbReference type="InterPro" id="IPR043128">
    <property type="entry name" value="Rev_trsase/Diguanyl_cyclase"/>
</dbReference>
<dbReference type="InterPro" id="IPR043502">
    <property type="entry name" value="DNA/RNA_pol_sf"/>
</dbReference>
<dbReference type="AlphaFoldDB" id="A0A182YRU0"/>
<reference evidence="3" key="1">
    <citation type="journal article" date="2014" name="Genome Biol.">
        <title>Genome analysis of a major urban malaria vector mosquito, Anopheles stephensi.</title>
        <authorList>
            <person name="Jiang X."/>
            <person name="Peery A."/>
            <person name="Hall A.B."/>
            <person name="Sharma A."/>
            <person name="Chen X.G."/>
            <person name="Waterhouse R.M."/>
            <person name="Komissarov A."/>
            <person name="Riehle M.M."/>
            <person name="Shouche Y."/>
            <person name="Sharakhova M.V."/>
            <person name="Lawson D."/>
            <person name="Pakpour N."/>
            <person name="Arensburger P."/>
            <person name="Davidson V.L."/>
            <person name="Eiglmeier K."/>
            <person name="Emrich S."/>
            <person name="George P."/>
            <person name="Kennedy R.C."/>
            <person name="Mane S.P."/>
            <person name="Maslen G."/>
            <person name="Oringanje C."/>
            <person name="Qi Y."/>
            <person name="Settlage R."/>
            <person name="Tojo M."/>
            <person name="Tubio J.M."/>
            <person name="Unger M.F."/>
            <person name="Wang B."/>
            <person name="Vernick K.D."/>
            <person name="Ribeiro J.M."/>
            <person name="James A.A."/>
            <person name="Michel K."/>
            <person name="Riehle M.A."/>
            <person name="Luckhart S."/>
            <person name="Sharakhov I.V."/>
            <person name="Tu Z."/>
        </authorList>
    </citation>
    <scope>NUCLEOTIDE SEQUENCE [LARGE SCALE GENOMIC DNA]</scope>
    <source>
        <strain evidence="3">Indian</strain>
    </source>
</reference>
<evidence type="ECO:0000313" key="3">
    <source>
        <dbReference type="Proteomes" id="UP000076408"/>
    </source>
</evidence>
<dbReference type="Pfam" id="PF00078">
    <property type="entry name" value="RVT_1"/>
    <property type="match status" value="1"/>
</dbReference>
<dbReference type="STRING" id="30069.A0A182YRU0"/>
<proteinExistence type="predicted"/>
<dbReference type="VEuPathDB" id="VectorBase:ASTEI11176"/>
<feature type="domain" description="Reverse transcriptase" evidence="1">
    <location>
        <begin position="34"/>
        <end position="127"/>
    </location>
</feature>
<name>A0A182YRU0_ANOST</name>
<keyword evidence="3" id="KW-1185">Reference proteome</keyword>
<organism evidence="2 3">
    <name type="scientific">Anopheles stephensi</name>
    <name type="common">Indo-Pakistan malaria mosquito</name>
    <dbReference type="NCBI Taxonomy" id="30069"/>
    <lineage>
        <taxon>Eukaryota</taxon>
        <taxon>Metazoa</taxon>
        <taxon>Ecdysozoa</taxon>
        <taxon>Arthropoda</taxon>
        <taxon>Hexapoda</taxon>
        <taxon>Insecta</taxon>
        <taxon>Pterygota</taxon>
        <taxon>Neoptera</taxon>
        <taxon>Endopterygota</taxon>
        <taxon>Diptera</taxon>
        <taxon>Nematocera</taxon>
        <taxon>Culicoidea</taxon>
        <taxon>Culicidae</taxon>
        <taxon>Anophelinae</taxon>
        <taxon>Anopheles</taxon>
    </lineage>
</organism>
<dbReference type="GO" id="GO:0071897">
    <property type="term" value="P:DNA biosynthetic process"/>
    <property type="evidence" value="ECO:0007669"/>
    <property type="project" value="UniProtKB-ARBA"/>
</dbReference>
<dbReference type="EnsemblMetazoa" id="ASTEI11176-RA">
    <property type="protein sequence ID" value="ASTEI11176-PA"/>
    <property type="gene ID" value="ASTEI11176"/>
</dbReference>
<accession>A0A182YRU0</accession>
<dbReference type="InterPro" id="IPR000477">
    <property type="entry name" value="RT_dom"/>
</dbReference>
<dbReference type="Proteomes" id="UP000076408">
    <property type="component" value="Unassembled WGS sequence"/>
</dbReference>